<keyword evidence="1" id="KW-0812">Transmembrane</keyword>
<gene>
    <name evidence="2" type="ORF">EK0264_09850</name>
</gene>
<reference evidence="2 3" key="1">
    <citation type="journal article" date="2018" name="Int. J. Syst. Evol. Microbiol.">
        <title>Epidermidibacterium keratini gen. nov., sp. nov., a member of the family Sporichthyaceae, isolated from keratin epidermis.</title>
        <authorList>
            <person name="Lee D.G."/>
            <person name="Trujillo M.E."/>
            <person name="Kang S."/>
            <person name="Nam J.J."/>
            <person name="Kim Y.J."/>
        </authorList>
    </citation>
    <scope>NUCLEOTIDE SEQUENCE [LARGE SCALE GENOMIC DNA]</scope>
    <source>
        <strain evidence="2 3">EPI-7</strain>
    </source>
</reference>
<feature type="transmembrane region" description="Helical" evidence="1">
    <location>
        <begin position="12"/>
        <end position="33"/>
    </location>
</feature>
<evidence type="ECO:0000256" key="1">
    <source>
        <dbReference type="SAM" id="Phobius"/>
    </source>
</evidence>
<organism evidence="2 3">
    <name type="scientific">Epidermidibacterium keratini</name>
    <dbReference type="NCBI Taxonomy" id="1891644"/>
    <lineage>
        <taxon>Bacteria</taxon>
        <taxon>Bacillati</taxon>
        <taxon>Actinomycetota</taxon>
        <taxon>Actinomycetes</taxon>
        <taxon>Sporichthyales</taxon>
        <taxon>Sporichthyaceae</taxon>
        <taxon>Epidermidibacterium</taxon>
    </lineage>
</organism>
<dbReference type="InParanoid" id="A0A7L4YMP7"/>
<feature type="transmembrane region" description="Helical" evidence="1">
    <location>
        <begin position="39"/>
        <end position="60"/>
    </location>
</feature>
<keyword evidence="1" id="KW-0472">Membrane</keyword>
<accession>A0A7L4YMP7</accession>
<sequence length="260" mass="28311">MSQVRDALRRLGTLDWLVIGLGFGCAFFLALSTGQTGSAMRWLAVLCGLGAIGVLAYLIWTRREAADHGRDWDAFETALPEGVAIDVPDGLSYAATLPELTDELEETGEPPFDGAPGHARNAIFGERDRIHYCAFQYHRDGRVDTIGLVALRPDREIDVLPDVAVTVVDPKAVAFGDRFRVSGYDDEFTAAVLSEPVQADLMAAPPFSWKLIGNQILTVREGPSDPQTALRFIDERLEPLAQVASSMPARAGLADEVTRE</sequence>
<dbReference type="EMBL" id="CP047156">
    <property type="protein sequence ID" value="QHC00561.1"/>
    <property type="molecule type" value="Genomic_DNA"/>
</dbReference>
<evidence type="ECO:0000313" key="2">
    <source>
        <dbReference type="EMBL" id="QHC00561.1"/>
    </source>
</evidence>
<evidence type="ECO:0000313" key="3">
    <source>
        <dbReference type="Proteomes" id="UP000463857"/>
    </source>
</evidence>
<dbReference type="AlphaFoldDB" id="A0A7L4YMP7"/>
<keyword evidence="1" id="KW-1133">Transmembrane helix</keyword>
<evidence type="ECO:0008006" key="4">
    <source>
        <dbReference type="Google" id="ProtNLM"/>
    </source>
</evidence>
<protein>
    <recommendedName>
        <fullName evidence="4">DUF3137 domain-containing protein</fullName>
    </recommendedName>
</protein>
<keyword evidence="3" id="KW-1185">Reference proteome</keyword>
<name>A0A7L4YMP7_9ACTN</name>
<proteinExistence type="predicted"/>
<dbReference type="KEGG" id="eke:EK0264_09850"/>
<dbReference type="Proteomes" id="UP000463857">
    <property type="component" value="Chromosome"/>
</dbReference>
<dbReference type="OrthoDB" id="5189015at2"/>
<dbReference type="RefSeq" id="WP_159545168.1">
    <property type="nucleotide sequence ID" value="NZ_CP047156.1"/>
</dbReference>